<keyword evidence="1" id="KW-0812">Transmembrane</keyword>
<accession>A0A250FRQ8</accession>
<keyword evidence="1" id="KW-1133">Transmembrane helix</keyword>
<evidence type="ECO:0000313" key="3">
    <source>
        <dbReference type="Proteomes" id="UP000217250"/>
    </source>
</evidence>
<dbReference type="KEGG" id="cgh:CGC50_05360"/>
<proteinExistence type="predicted"/>
<keyword evidence="1" id="KW-0472">Membrane</keyword>
<feature type="transmembrane region" description="Helical" evidence="1">
    <location>
        <begin position="163"/>
        <end position="185"/>
    </location>
</feature>
<dbReference type="GeneID" id="84807992"/>
<feature type="transmembrane region" description="Helical" evidence="1">
    <location>
        <begin position="99"/>
        <end position="123"/>
    </location>
</feature>
<reference evidence="3" key="1">
    <citation type="submission" date="2017-06" db="EMBL/GenBank/DDBJ databases">
        <title>Capnocytophaga spp. assemblies.</title>
        <authorList>
            <person name="Gulvik C.A."/>
        </authorList>
    </citation>
    <scope>NUCLEOTIDE SEQUENCE [LARGE SCALE GENOMIC DNA]</scope>
    <source>
        <strain evidence="3">H1496</strain>
    </source>
</reference>
<dbReference type="Proteomes" id="UP000217250">
    <property type="component" value="Chromosome"/>
</dbReference>
<feature type="transmembrane region" description="Helical" evidence="1">
    <location>
        <begin position="129"/>
        <end position="151"/>
    </location>
</feature>
<dbReference type="RefSeq" id="WP_095909997.1">
    <property type="nucleotide sequence ID" value="NZ_CP022386.1"/>
</dbReference>
<protein>
    <submittedName>
        <fullName evidence="2">Uncharacterized protein</fullName>
    </submittedName>
</protein>
<name>A0A250FRQ8_9FLAO</name>
<evidence type="ECO:0000256" key="1">
    <source>
        <dbReference type="SAM" id="Phobius"/>
    </source>
</evidence>
<dbReference type="EMBL" id="CP022386">
    <property type="protein sequence ID" value="ATA86647.1"/>
    <property type="molecule type" value="Genomic_DNA"/>
</dbReference>
<feature type="transmembrane region" description="Helical" evidence="1">
    <location>
        <begin position="64"/>
        <end position="87"/>
    </location>
</feature>
<gene>
    <name evidence="2" type="ORF">CGC50_05360</name>
</gene>
<evidence type="ECO:0000313" key="2">
    <source>
        <dbReference type="EMBL" id="ATA86647.1"/>
    </source>
</evidence>
<feature type="transmembrane region" description="Helical" evidence="1">
    <location>
        <begin position="191"/>
        <end position="213"/>
    </location>
</feature>
<sequence length="219" mass="25164">MLFLLLLCILINSVLKLSFWRFWHVLLFSLGVGAFLYGVSDFATEQSQLTISQWLSDTKVLSNMAVLVTIESVIGLFFCFISLKAFYEEKRNRWARILLWFPGVLLFPCLFLGLTESFFFFSGVDFGEVTFAFIALTIAGFLLGAWGFHALVPERELRLELHLLMSIWVTLMGLAMTASGQIIYVPKSDPINLWLIGKVFLFFTSLFFLGWLLSKIRRR</sequence>
<dbReference type="AlphaFoldDB" id="A0A250FRQ8"/>
<organism evidence="2 3">
    <name type="scientific">Capnocytophaga gingivalis</name>
    <dbReference type="NCBI Taxonomy" id="1017"/>
    <lineage>
        <taxon>Bacteria</taxon>
        <taxon>Pseudomonadati</taxon>
        <taxon>Bacteroidota</taxon>
        <taxon>Flavobacteriia</taxon>
        <taxon>Flavobacteriales</taxon>
        <taxon>Flavobacteriaceae</taxon>
        <taxon>Capnocytophaga</taxon>
    </lineage>
</organism>
<dbReference type="OrthoDB" id="1047589at2"/>